<evidence type="ECO:0000313" key="4">
    <source>
        <dbReference type="EMBL" id="KPJ49470.1"/>
    </source>
</evidence>
<keyword evidence="2" id="KW-0812">Transmembrane</keyword>
<gene>
    <name evidence="4" type="ORF">AMJ40_05415</name>
</gene>
<dbReference type="EMBL" id="LIZT01000057">
    <property type="protein sequence ID" value="KPJ49470.1"/>
    <property type="molecule type" value="Genomic_DNA"/>
</dbReference>
<comment type="similarity">
    <text evidence="1">Belongs to the bacterial sugar transferase family.</text>
</comment>
<feature type="domain" description="Bacterial sugar transferase" evidence="3">
    <location>
        <begin position="107"/>
        <end position="248"/>
    </location>
</feature>
<keyword evidence="2" id="KW-0472">Membrane</keyword>
<dbReference type="InterPro" id="IPR003362">
    <property type="entry name" value="Bact_transf"/>
</dbReference>
<dbReference type="PANTHER" id="PTHR30576">
    <property type="entry name" value="COLANIC BIOSYNTHESIS UDP-GLUCOSE LIPID CARRIER TRANSFERASE"/>
    <property type="match status" value="1"/>
</dbReference>
<name>A0A0S7WH49_UNCT6</name>
<evidence type="ECO:0000256" key="1">
    <source>
        <dbReference type="ARBA" id="ARBA00006464"/>
    </source>
</evidence>
<accession>A0A0S7WH49</accession>
<evidence type="ECO:0000313" key="5">
    <source>
        <dbReference type="Proteomes" id="UP000051124"/>
    </source>
</evidence>
<feature type="domain" description="Bacterial sugar transferase" evidence="3">
    <location>
        <begin position="40"/>
        <end position="85"/>
    </location>
</feature>
<sequence>MVSPLFLLASLSILYLVPEGLVRSRQRSRILTAACDVFDRFLDFMISLVALVVLSPVLLLVAVLVKLDSQGSVFYCQERVGKNYRNNGKKVWLTLRERQVRNRRQRDLHGRPFRLYKFRTMRNDAERHTGPVWAAQDDPRVTRLGGMLRSTYIDEIPQLINVLKGDMSLVGPRPERPHFTSQLGQTIPGYRERFSIKPGITGLAQVRRHADSSLEDVKRKLRYDNFYCQRRCLSLRMKIMASTARWILKRGVNGGGVPRRRQS</sequence>
<organism evidence="4 5">
    <name type="scientific">candidate division TA06 bacterium DG_26</name>
    <dbReference type="NCBI Taxonomy" id="1703771"/>
    <lineage>
        <taxon>Bacteria</taxon>
        <taxon>Bacteria division TA06</taxon>
    </lineage>
</organism>
<feature type="transmembrane region" description="Helical" evidence="2">
    <location>
        <begin position="44"/>
        <end position="65"/>
    </location>
</feature>
<proteinExistence type="inferred from homology"/>
<evidence type="ECO:0000256" key="2">
    <source>
        <dbReference type="SAM" id="Phobius"/>
    </source>
</evidence>
<dbReference type="Proteomes" id="UP000051124">
    <property type="component" value="Unassembled WGS sequence"/>
</dbReference>
<evidence type="ECO:0000259" key="3">
    <source>
        <dbReference type="Pfam" id="PF02397"/>
    </source>
</evidence>
<protein>
    <recommendedName>
        <fullName evidence="3">Bacterial sugar transferase domain-containing protein</fullName>
    </recommendedName>
</protein>
<dbReference type="GO" id="GO:0016780">
    <property type="term" value="F:phosphotransferase activity, for other substituted phosphate groups"/>
    <property type="evidence" value="ECO:0007669"/>
    <property type="project" value="TreeGrafter"/>
</dbReference>
<dbReference type="Pfam" id="PF02397">
    <property type="entry name" value="Bac_transf"/>
    <property type="match status" value="2"/>
</dbReference>
<comment type="caution">
    <text evidence="4">The sequence shown here is derived from an EMBL/GenBank/DDBJ whole genome shotgun (WGS) entry which is preliminary data.</text>
</comment>
<reference evidence="4 5" key="1">
    <citation type="journal article" date="2015" name="Microbiome">
        <title>Genomic resolution of linkages in carbon, nitrogen, and sulfur cycling among widespread estuary sediment bacteria.</title>
        <authorList>
            <person name="Baker B.J."/>
            <person name="Lazar C.S."/>
            <person name="Teske A.P."/>
            <person name="Dick G.J."/>
        </authorList>
    </citation>
    <scope>NUCLEOTIDE SEQUENCE [LARGE SCALE GENOMIC DNA]</scope>
    <source>
        <strain evidence="4">DG_26</strain>
    </source>
</reference>
<dbReference type="AlphaFoldDB" id="A0A0S7WH49"/>
<dbReference type="PANTHER" id="PTHR30576:SF0">
    <property type="entry name" value="UNDECAPRENYL-PHOSPHATE N-ACETYLGALACTOSAMINYL 1-PHOSPHATE TRANSFERASE-RELATED"/>
    <property type="match status" value="1"/>
</dbReference>
<keyword evidence="2" id="KW-1133">Transmembrane helix</keyword>